<accession>A0A383VHR4</accession>
<evidence type="ECO:0000313" key="1">
    <source>
        <dbReference type="EMBL" id="SZX64741.1"/>
    </source>
</evidence>
<reference evidence="1 2" key="1">
    <citation type="submission" date="2016-10" db="EMBL/GenBank/DDBJ databases">
        <authorList>
            <person name="Cai Z."/>
        </authorList>
    </citation>
    <scope>NUCLEOTIDE SEQUENCE [LARGE SCALE GENOMIC DNA]</scope>
</reference>
<dbReference type="InterPro" id="IPR036465">
    <property type="entry name" value="vWFA_dom_sf"/>
</dbReference>
<sequence>MEATDASLRVLIILDITGSMSNEIEAVKQAVAEMVRLCSEQLASAAGALAFAFITFTEGDRSGCHVSLKETSCLQEAQEYIDSIKLSTPPDEPSVRACGDDGPENQKAALARTTDLDPSLPTVAFLITDAPPHLASDPDSMTARHELTYLTSQRGLSAADAGDAVKCFRATALQHFAGNMVLNCVVYAGDSEPDTSLMRLYGCFAQQTGGMLMQPESRNPTVLANGLTTVVKMLLSRMEGAALPQPQQDNGPAGSAAAQLEGFRLVDVSGLRADVCSSEADHLGSVAYGDSEALFAIAMERMVAVCGSKWQKRALGMTAPAEQLQFVWHAARYIALCSKVNTSTEAVEAAAELSKLQELRDSILEHLPAEQRGHFSVTLEDVKAAAATAAAAAAGSTAMPSVSAISWESVGDVLAVDADWEDWLAAVMRLLLGFPMRLQLPLDRNGQPDFMDAWSAVVEELGVDRISAAEFMQLVGDKPAAAGPTDRASHNALLVLVEPHDVLATLVFRLASGTQVVDYVTGVLMGAKGFLPNLHAGTAAACLTRLLSTLQPLSCFEWGQAQQIAHTLRSRQRNAAKAMSDELAAGRANPTDNISKLLLAALRLIAAPDAPTAASNGALDHQQQQQQQQQQQVLRLVLQEWLASMIQRHYSKSTPETDTAYCQSLLQYIPLEALFSYAAAADINPLLQLHPLEAVSLTAEQQQQQQQQGVQLQAGWQAQVLQRLAGGCPGVPAHPVLAPFLQRAGRLLALLLPADSAASVAAASAVKYDGSCSANGSNDVQAGPAAVVAWCWPDWQQGLLELLLLRQRTARYSIAAPAAATTAPTAAAAASYAVSWVPAERMSLQSLVVQRLKEALAEQLQGFRQARAAEAKRQLVAAATAALSKQSASAEAASEALQQLGHLQLGPQLAQGTSCSAAEPAAAAAAAVTVKGPAATLLGQTVPLLRSHVPAVLDSLGARSAPPAEPATADGSPQAAVVPGAVTPAVLQALVAGSWCSQGPQALRRCGLVLQLTAHFGAGSEALLAAIRALEECRRVDGFNSRGHSASLRYPGPEGWSAEYAAARAAALAGGVAPQVRQAKREKAVRYIKQMQRFAAVAAWARQAAADGIGAKVAAVAGVLGGEMDANRLPGVVARLEVLLGVKVPAAVLDVQ</sequence>
<gene>
    <name evidence="1" type="ORF">BQ4739_LOCUS5232</name>
</gene>
<dbReference type="Proteomes" id="UP000256970">
    <property type="component" value="Unassembled WGS sequence"/>
</dbReference>
<proteinExistence type="predicted"/>
<organism evidence="1 2">
    <name type="scientific">Tetradesmus obliquus</name>
    <name type="common">Green alga</name>
    <name type="synonym">Acutodesmus obliquus</name>
    <dbReference type="NCBI Taxonomy" id="3088"/>
    <lineage>
        <taxon>Eukaryota</taxon>
        <taxon>Viridiplantae</taxon>
        <taxon>Chlorophyta</taxon>
        <taxon>core chlorophytes</taxon>
        <taxon>Chlorophyceae</taxon>
        <taxon>CS clade</taxon>
        <taxon>Sphaeropleales</taxon>
        <taxon>Scenedesmaceae</taxon>
        <taxon>Tetradesmus</taxon>
    </lineage>
</organism>
<name>A0A383VHR4_TETOB</name>
<dbReference type="AlphaFoldDB" id="A0A383VHR4"/>
<dbReference type="EMBL" id="FNXT01000453">
    <property type="protein sequence ID" value="SZX64741.1"/>
    <property type="molecule type" value="Genomic_DNA"/>
</dbReference>
<dbReference type="Gene3D" id="3.40.50.410">
    <property type="entry name" value="von Willebrand factor, type A domain"/>
    <property type="match status" value="1"/>
</dbReference>
<protein>
    <recommendedName>
        <fullName evidence="3">VWFA domain-containing protein</fullName>
    </recommendedName>
</protein>
<evidence type="ECO:0008006" key="3">
    <source>
        <dbReference type="Google" id="ProtNLM"/>
    </source>
</evidence>
<evidence type="ECO:0000313" key="2">
    <source>
        <dbReference type="Proteomes" id="UP000256970"/>
    </source>
</evidence>
<dbReference type="SUPFAM" id="SSF53300">
    <property type="entry name" value="vWA-like"/>
    <property type="match status" value="1"/>
</dbReference>
<keyword evidence="2" id="KW-1185">Reference proteome</keyword>